<keyword evidence="8" id="KW-1185">Reference proteome</keyword>
<organism evidence="7 8">
    <name type="scientific">Myxozyma melibiosi</name>
    <dbReference type="NCBI Taxonomy" id="54550"/>
    <lineage>
        <taxon>Eukaryota</taxon>
        <taxon>Fungi</taxon>
        <taxon>Dikarya</taxon>
        <taxon>Ascomycota</taxon>
        <taxon>Saccharomycotina</taxon>
        <taxon>Lipomycetes</taxon>
        <taxon>Lipomycetales</taxon>
        <taxon>Lipomycetaceae</taxon>
        <taxon>Myxozyma</taxon>
    </lineage>
</organism>
<dbReference type="Proteomes" id="UP001498771">
    <property type="component" value="Unassembled WGS sequence"/>
</dbReference>
<dbReference type="EMBL" id="JBBJBU010000013">
    <property type="protein sequence ID" value="KAK7203179.1"/>
    <property type="molecule type" value="Genomic_DNA"/>
</dbReference>
<dbReference type="PROSITE" id="PS50968">
    <property type="entry name" value="BIOTINYL_LIPOYL"/>
    <property type="match status" value="1"/>
</dbReference>
<comment type="function">
    <text evidence="4">The H protein shuttles the methylamine group of glycine from the P protein to the T protein.</text>
</comment>
<dbReference type="Pfam" id="PF01597">
    <property type="entry name" value="GCV_H"/>
    <property type="match status" value="1"/>
</dbReference>
<dbReference type="CDD" id="cd06848">
    <property type="entry name" value="GCS_H"/>
    <property type="match status" value="1"/>
</dbReference>
<dbReference type="SUPFAM" id="SSF51230">
    <property type="entry name" value="Single hybrid motif"/>
    <property type="match status" value="1"/>
</dbReference>
<dbReference type="PANTHER" id="PTHR11715:SF3">
    <property type="entry name" value="GLYCINE CLEAVAGE SYSTEM H PROTEIN-RELATED"/>
    <property type="match status" value="1"/>
</dbReference>
<dbReference type="Gene3D" id="2.40.50.100">
    <property type="match status" value="1"/>
</dbReference>
<comment type="cofactor">
    <cofactor evidence="4">
        <name>(R)-lipoate</name>
        <dbReference type="ChEBI" id="CHEBI:83088"/>
    </cofactor>
    <text evidence="4">Binds 1 lipoyl cofactor covalently.</text>
</comment>
<feature type="domain" description="Lipoyl-binding" evidence="6">
    <location>
        <begin position="98"/>
        <end position="180"/>
    </location>
</feature>
<evidence type="ECO:0000259" key="6">
    <source>
        <dbReference type="PROSITE" id="PS50968"/>
    </source>
</evidence>
<dbReference type="HAMAP" id="MF_00272">
    <property type="entry name" value="GcvH"/>
    <property type="match status" value="1"/>
</dbReference>
<dbReference type="InterPro" id="IPR003016">
    <property type="entry name" value="2-oxoA_DH_lipoyl-BS"/>
</dbReference>
<dbReference type="RefSeq" id="XP_064766212.1">
    <property type="nucleotide sequence ID" value="XM_064915463.1"/>
</dbReference>
<evidence type="ECO:0000256" key="2">
    <source>
        <dbReference type="ARBA" id="ARBA00022823"/>
    </source>
</evidence>
<proteinExistence type="inferred from homology"/>
<accession>A0ABR1F010</accession>
<dbReference type="InterPro" id="IPR011053">
    <property type="entry name" value="Single_hybrid_motif"/>
</dbReference>
<dbReference type="InterPro" id="IPR000089">
    <property type="entry name" value="Biotin_lipoyl"/>
</dbReference>
<evidence type="ECO:0000256" key="4">
    <source>
        <dbReference type="RuleBase" id="RU364055"/>
    </source>
</evidence>
<name>A0ABR1F010_9ASCO</name>
<sequence length="204" mass="21828">MSLTRSLARSLRSSSSAASRSTLAFSASRSLVGRSFPRSLAITRLGSSPAANSGVAARAYSSSESPDKKKKGEKETMKFPPFLFTPEHEWVALEDATISVIGISKYAAMALGDVVYVELPAVGAQVVAGDVIGAVESVKSASDIYTPVSGVVLEVNEALEKNPGLVNKDCYGEGWICRIGFKDPTELEELMNHERYRSYIATGE</sequence>
<dbReference type="PANTHER" id="PTHR11715">
    <property type="entry name" value="GLYCINE CLEAVAGE SYSTEM H PROTEIN"/>
    <property type="match status" value="1"/>
</dbReference>
<dbReference type="PROSITE" id="PS00189">
    <property type="entry name" value="LIPOYL"/>
    <property type="match status" value="1"/>
</dbReference>
<evidence type="ECO:0000256" key="5">
    <source>
        <dbReference type="SAM" id="MobiDB-lite"/>
    </source>
</evidence>
<evidence type="ECO:0000313" key="7">
    <source>
        <dbReference type="EMBL" id="KAK7203179.1"/>
    </source>
</evidence>
<evidence type="ECO:0000313" key="8">
    <source>
        <dbReference type="Proteomes" id="UP001498771"/>
    </source>
</evidence>
<gene>
    <name evidence="7" type="ORF">BZA70DRAFT_84056</name>
</gene>
<dbReference type="InterPro" id="IPR017453">
    <property type="entry name" value="GCV_H_sub"/>
</dbReference>
<comment type="subcellular location">
    <subcellularLocation>
        <location evidence="4">Mitochondrion</location>
    </subcellularLocation>
</comment>
<comment type="subunit">
    <text evidence="4">The glycine cleavage system is composed of four proteins: P, T, L and H.</text>
</comment>
<protein>
    <recommendedName>
        <fullName evidence="4">Glycine cleavage system H protein</fullName>
    </recommendedName>
</protein>
<dbReference type="InterPro" id="IPR033753">
    <property type="entry name" value="GCV_H/Fam206"/>
</dbReference>
<dbReference type="GeneID" id="90040975"/>
<dbReference type="NCBIfam" id="NF002270">
    <property type="entry name" value="PRK01202.1"/>
    <property type="match status" value="1"/>
</dbReference>
<keyword evidence="3 4" id="KW-0809">Transit peptide</keyword>
<comment type="caution">
    <text evidence="7">The sequence shown here is derived from an EMBL/GenBank/DDBJ whole genome shotgun (WGS) entry which is preliminary data.</text>
</comment>
<dbReference type="InterPro" id="IPR002930">
    <property type="entry name" value="GCV_H"/>
</dbReference>
<keyword evidence="4" id="KW-0496">Mitochondrion</keyword>
<reference evidence="7 8" key="1">
    <citation type="submission" date="2024-03" db="EMBL/GenBank/DDBJ databases">
        <title>Genome-scale model development and genomic sequencing of the oleaginous clade Lipomyces.</title>
        <authorList>
            <consortium name="Lawrence Berkeley National Laboratory"/>
            <person name="Czajka J.J."/>
            <person name="Han Y."/>
            <person name="Kim J."/>
            <person name="Mondo S.J."/>
            <person name="Hofstad B.A."/>
            <person name="Robles A."/>
            <person name="Haridas S."/>
            <person name="Riley R."/>
            <person name="LaButti K."/>
            <person name="Pangilinan J."/>
            <person name="Andreopoulos W."/>
            <person name="Lipzen A."/>
            <person name="Yan J."/>
            <person name="Wang M."/>
            <person name="Ng V."/>
            <person name="Grigoriev I.V."/>
            <person name="Spatafora J.W."/>
            <person name="Magnuson J.K."/>
            <person name="Baker S.E."/>
            <person name="Pomraning K.R."/>
        </authorList>
    </citation>
    <scope>NUCLEOTIDE SEQUENCE [LARGE SCALE GENOMIC DNA]</scope>
    <source>
        <strain evidence="7 8">Phaff 52-87</strain>
    </source>
</reference>
<comment type="similarity">
    <text evidence="1 4">Belongs to the GcvH family.</text>
</comment>
<feature type="region of interest" description="Disordered" evidence="5">
    <location>
        <begin position="1"/>
        <end position="26"/>
    </location>
</feature>
<dbReference type="NCBIfam" id="TIGR00527">
    <property type="entry name" value="gcvH"/>
    <property type="match status" value="1"/>
</dbReference>
<evidence type="ECO:0000256" key="1">
    <source>
        <dbReference type="ARBA" id="ARBA00009249"/>
    </source>
</evidence>
<keyword evidence="2 4" id="KW-0450">Lipoyl</keyword>
<evidence type="ECO:0000256" key="3">
    <source>
        <dbReference type="ARBA" id="ARBA00022946"/>
    </source>
</evidence>